<protein>
    <submittedName>
        <fullName evidence="2">Uncharacterized protein</fullName>
    </submittedName>
</protein>
<proteinExistence type="predicted"/>
<comment type="caution">
    <text evidence="2">The sequence shown here is derived from an EMBL/GenBank/DDBJ whole genome shotgun (WGS) entry which is preliminary data.</text>
</comment>
<evidence type="ECO:0000313" key="3">
    <source>
        <dbReference type="Proteomes" id="UP000474159"/>
    </source>
</evidence>
<reference evidence="2 3" key="1">
    <citation type="submission" date="2019-09" db="EMBL/GenBank/DDBJ databases">
        <title>YIM 48816 draft genome.</title>
        <authorList>
            <person name="Jiang L."/>
        </authorList>
    </citation>
    <scope>NUCLEOTIDE SEQUENCE [LARGE SCALE GENOMIC DNA]</scope>
    <source>
        <strain evidence="2 3">YIM 48816</strain>
    </source>
</reference>
<dbReference type="Proteomes" id="UP000474159">
    <property type="component" value="Unassembled WGS sequence"/>
</dbReference>
<dbReference type="AlphaFoldDB" id="A0A6L3T233"/>
<accession>A0A6L3T233</accession>
<feature type="transmembrane region" description="Helical" evidence="1">
    <location>
        <begin position="41"/>
        <end position="59"/>
    </location>
</feature>
<feature type="transmembrane region" description="Helical" evidence="1">
    <location>
        <begin position="65"/>
        <end position="84"/>
    </location>
</feature>
<name>A0A6L3T233_9HYPH</name>
<organism evidence="2 3">
    <name type="scientific">Methylobacterium soli</name>
    <dbReference type="NCBI Taxonomy" id="553447"/>
    <lineage>
        <taxon>Bacteria</taxon>
        <taxon>Pseudomonadati</taxon>
        <taxon>Pseudomonadota</taxon>
        <taxon>Alphaproteobacteria</taxon>
        <taxon>Hyphomicrobiales</taxon>
        <taxon>Methylobacteriaceae</taxon>
        <taxon>Methylobacterium</taxon>
    </lineage>
</organism>
<sequence length="118" mass="12704">MESLFASGRIVELILGLVALEALGLMVWLRRTGRGTLARPMLLNLTSGAALMLALRASLVDAGWPAIAAWLALSFAAHLGELALRMRAAGSLHFGRTQRFREPGTSRSDEAFNARSLT</sequence>
<evidence type="ECO:0000256" key="1">
    <source>
        <dbReference type="SAM" id="Phobius"/>
    </source>
</evidence>
<dbReference type="EMBL" id="VZZK01000006">
    <property type="protein sequence ID" value="KAB1080092.1"/>
    <property type="molecule type" value="Genomic_DNA"/>
</dbReference>
<keyword evidence="3" id="KW-1185">Reference proteome</keyword>
<evidence type="ECO:0000313" key="2">
    <source>
        <dbReference type="EMBL" id="KAB1080092.1"/>
    </source>
</evidence>
<keyword evidence="1" id="KW-0812">Transmembrane</keyword>
<dbReference type="OrthoDB" id="8005151at2"/>
<feature type="transmembrane region" description="Helical" evidence="1">
    <location>
        <begin position="6"/>
        <end position="29"/>
    </location>
</feature>
<gene>
    <name evidence="2" type="ORF">F6X53_07620</name>
</gene>
<keyword evidence="1" id="KW-1133">Transmembrane helix</keyword>
<keyword evidence="1" id="KW-0472">Membrane</keyword>
<dbReference type="RefSeq" id="WP_150999111.1">
    <property type="nucleotide sequence ID" value="NZ_BPQY01000671.1"/>
</dbReference>